<dbReference type="AlphaFoldDB" id="A0AAJ6B4Y8"/>
<proteinExistence type="predicted"/>
<organism evidence="2 3">
    <name type="scientific">Candidatus Microbacterium phytovorans</name>
    <dbReference type="NCBI Taxonomy" id="3121374"/>
    <lineage>
        <taxon>Bacteria</taxon>
        <taxon>Bacillati</taxon>
        <taxon>Actinomycetota</taxon>
        <taxon>Actinomycetes</taxon>
        <taxon>Micrococcales</taxon>
        <taxon>Microbacteriaceae</taxon>
        <taxon>Microbacterium</taxon>
    </lineage>
</organism>
<dbReference type="Proteomes" id="UP001213972">
    <property type="component" value="Chromosome"/>
</dbReference>
<dbReference type="EMBL" id="CP119321">
    <property type="protein sequence ID" value="WEK13266.1"/>
    <property type="molecule type" value="Genomic_DNA"/>
</dbReference>
<evidence type="ECO:0000313" key="3">
    <source>
        <dbReference type="Proteomes" id="UP001213972"/>
    </source>
</evidence>
<gene>
    <name evidence="2" type="ORF">P0Y48_12510</name>
</gene>
<accession>A0AAJ6B4Y8</accession>
<evidence type="ECO:0000256" key="1">
    <source>
        <dbReference type="SAM" id="Coils"/>
    </source>
</evidence>
<reference evidence="2" key="1">
    <citation type="submission" date="2023-03" db="EMBL/GenBank/DDBJ databases">
        <title>Andean soil-derived lignocellulolytic bacterial consortium as a source of novel taxa and putative plastic-active enzymes.</title>
        <authorList>
            <person name="Diaz-Garcia L."/>
            <person name="Chuvochina M."/>
            <person name="Feuerriegel G."/>
            <person name="Bunk B."/>
            <person name="Sproer C."/>
            <person name="Streit W.R."/>
            <person name="Rodriguez L.M."/>
            <person name="Overmann J."/>
            <person name="Jimenez D.J."/>
        </authorList>
    </citation>
    <scope>NUCLEOTIDE SEQUENCE</scope>
    <source>
        <strain evidence="2">MAG 4610</strain>
    </source>
</reference>
<name>A0AAJ6B4Y8_9MICO</name>
<sequence>MSEPSSIPALADAVKDAVTARTRHAQRDAQLAVAERLVAEREAETANLQRDLGKELADVRRLDGISPTRLWATLRGNAEEQRAVEQAEADAAARALAAAQARLAHARDDADRLRREREELGDVEVAYRAALARYEAALTASDAPQAAELAHLSRQLGELAAESREIDEAAQALHAARVALADALQKLDSAGGWSTYDTFFGGGMITDLMKHSRIDEATASLTQVNRALERLSVELADIDAPALRGVEISQTLAVFDVLFDNVFADWMVRERISQARDGALALGDRLAQLAQYLGQRAADAAGVHAAVAAKREAILTSV</sequence>
<keyword evidence="1" id="KW-0175">Coiled coil</keyword>
<evidence type="ECO:0000313" key="2">
    <source>
        <dbReference type="EMBL" id="WEK13266.1"/>
    </source>
</evidence>
<protein>
    <submittedName>
        <fullName evidence="2">Uncharacterized protein</fullName>
    </submittedName>
</protein>
<feature type="coiled-coil region" evidence="1">
    <location>
        <begin position="89"/>
        <end position="123"/>
    </location>
</feature>